<dbReference type="Gene3D" id="1.25.40.420">
    <property type="match status" value="1"/>
</dbReference>
<feature type="compositionally biased region" description="Basic residues" evidence="1">
    <location>
        <begin position="1"/>
        <end position="10"/>
    </location>
</feature>
<dbReference type="PANTHER" id="PTHR45774">
    <property type="entry name" value="BTB/POZ DOMAIN-CONTAINING"/>
    <property type="match status" value="1"/>
</dbReference>
<comment type="caution">
    <text evidence="3">The sequence shown here is derived from an EMBL/GenBank/DDBJ whole genome shotgun (WGS) entry which is preliminary data.</text>
</comment>
<dbReference type="Gene3D" id="3.30.710.10">
    <property type="entry name" value="Potassium Channel Kv1.1, Chain A"/>
    <property type="match status" value="1"/>
</dbReference>
<dbReference type="Proteomes" id="UP000198287">
    <property type="component" value="Unassembled WGS sequence"/>
</dbReference>
<name>A0A226F0R5_FOLCA</name>
<feature type="domain" description="BTB" evidence="2">
    <location>
        <begin position="62"/>
        <end position="128"/>
    </location>
</feature>
<sequence>MRPSRRTKRKKVEEEEEAAIVEVRSSRSPSTSTHDQSLQQPEEGKLSLGLKLFRRREDDTLTDMTFSLESGSSCVSAHMLIVREGSSTLGEMIKRRRDKNSNNERTEIQVPKEVGTTTFNSFLKFLYDEASLPAPGQLKDDLLYKLLLLADHFAVEELYSRCCSILSGKLKPQNCVEIFQTTLQLTKNELCDLAFQSILQNVTELMSTRNDEAMVEWSWKTWQCIFQLQRLSGEQLVLAFKALKRWREHDPTKRDEAFHRLGKCIRFRSFGSAAAADTLESTGILSQAEMVSLFMHFAGGHKTINVDPTQDLQNILNSCTPGSRIRLSPGTYHGMFVITSKDTKLIGSGPTSEIRGRVIVETDECEVADLSVVFTQASMSHEDTSSAVTTSGGGGGQPLIFIRGNSNSLSNVEILTESKADEVHQEQAAPTRVGKRKPRGASTPIPDTKKTNSAPMNPELMSAILCCGNHNKLTNIMTQLSTITITGDDNRVEVVQFRSTVNGVHVQGDNNIVNDVMFFPVSSSPTQKNDSHTYGGGPIESCALTISEGRENVVTNLNAFQVPPTTDLFLLKLCPKSASTRVRNCAGASVQVDGKGHELVGVKLSPRFIFRLDGASHQLVDCNAEQYKNSGKDMTTTNCEFY</sequence>
<gene>
    <name evidence="3" type="ORF">Fcan01_03340</name>
</gene>
<reference evidence="3 4" key="1">
    <citation type="submission" date="2015-12" db="EMBL/GenBank/DDBJ databases">
        <title>The genome of Folsomia candida.</title>
        <authorList>
            <person name="Faddeeva A."/>
            <person name="Derks M.F."/>
            <person name="Anvar Y."/>
            <person name="Smit S."/>
            <person name="Van Straalen N."/>
            <person name="Roelofs D."/>
        </authorList>
    </citation>
    <scope>NUCLEOTIDE SEQUENCE [LARGE SCALE GENOMIC DNA]</scope>
    <source>
        <strain evidence="3 4">VU population</strain>
        <tissue evidence="3">Whole body</tissue>
    </source>
</reference>
<dbReference type="InterPro" id="IPR000210">
    <property type="entry name" value="BTB/POZ_dom"/>
</dbReference>
<proteinExistence type="predicted"/>
<dbReference type="AlphaFoldDB" id="A0A226F0R5"/>
<protein>
    <submittedName>
        <fullName evidence="3">BTB/POZ domain-containing protein 2</fullName>
    </submittedName>
</protein>
<evidence type="ECO:0000256" key="1">
    <source>
        <dbReference type="SAM" id="MobiDB-lite"/>
    </source>
</evidence>
<dbReference type="InterPro" id="IPR011333">
    <property type="entry name" value="SKP1/BTB/POZ_sf"/>
</dbReference>
<dbReference type="InterPro" id="IPR011050">
    <property type="entry name" value="Pectin_lyase_fold/virulence"/>
</dbReference>
<dbReference type="PANTHER" id="PTHR45774:SF3">
    <property type="entry name" value="BTB (POZ) DOMAIN-CONTAINING 2B-RELATED"/>
    <property type="match status" value="1"/>
</dbReference>
<dbReference type="EMBL" id="LNIX01000001">
    <property type="protein sequence ID" value="OXA63027.1"/>
    <property type="molecule type" value="Genomic_DNA"/>
</dbReference>
<dbReference type="PROSITE" id="PS50097">
    <property type="entry name" value="BTB"/>
    <property type="match status" value="1"/>
</dbReference>
<feature type="region of interest" description="Disordered" evidence="1">
    <location>
        <begin position="1"/>
        <end position="44"/>
    </location>
</feature>
<evidence type="ECO:0000259" key="2">
    <source>
        <dbReference type="PROSITE" id="PS50097"/>
    </source>
</evidence>
<dbReference type="SUPFAM" id="SSF54695">
    <property type="entry name" value="POZ domain"/>
    <property type="match status" value="1"/>
</dbReference>
<keyword evidence="4" id="KW-1185">Reference proteome</keyword>
<accession>A0A226F0R5</accession>
<feature type="compositionally biased region" description="Polar residues" evidence="1">
    <location>
        <begin position="26"/>
        <end position="40"/>
    </location>
</feature>
<evidence type="ECO:0000313" key="3">
    <source>
        <dbReference type="EMBL" id="OXA63027.1"/>
    </source>
</evidence>
<dbReference type="Pfam" id="PF00651">
    <property type="entry name" value="BTB"/>
    <property type="match status" value="1"/>
</dbReference>
<evidence type="ECO:0000313" key="4">
    <source>
        <dbReference type="Proteomes" id="UP000198287"/>
    </source>
</evidence>
<feature type="region of interest" description="Disordered" evidence="1">
    <location>
        <begin position="420"/>
        <end position="456"/>
    </location>
</feature>
<organism evidence="3 4">
    <name type="scientific">Folsomia candida</name>
    <name type="common">Springtail</name>
    <dbReference type="NCBI Taxonomy" id="158441"/>
    <lineage>
        <taxon>Eukaryota</taxon>
        <taxon>Metazoa</taxon>
        <taxon>Ecdysozoa</taxon>
        <taxon>Arthropoda</taxon>
        <taxon>Hexapoda</taxon>
        <taxon>Collembola</taxon>
        <taxon>Entomobryomorpha</taxon>
        <taxon>Isotomoidea</taxon>
        <taxon>Isotomidae</taxon>
        <taxon>Proisotominae</taxon>
        <taxon>Folsomia</taxon>
    </lineage>
</organism>
<dbReference type="SUPFAM" id="SSF51126">
    <property type="entry name" value="Pectin lyase-like"/>
    <property type="match status" value="1"/>
</dbReference>